<dbReference type="InterPro" id="IPR021344">
    <property type="entry name" value="DUF2970"/>
</dbReference>
<keyword evidence="1" id="KW-0472">Membrane</keyword>
<feature type="transmembrane region" description="Helical" evidence="1">
    <location>
        <begin position="47"/>
        <end position="69"/>
    </location>
</feature>
<dbReference type="EMBL" id="PSNW01000009">
    <property type="protein sequence ID" value="PPE72953.1"/>
    <property type="molecule type" value="Genomic_DNA"/>
</dbReference>
<keyword evidence="3" id="KW-1185">Reference proteome</keyword>
<keyword evidence="1" id="KW-0812">Transmembrane</keyword>
<evidence type="ECO:0000313" key="3">
    <source>
        <dbReference type="Proteomes" id="UP000238220"/>
    </source>
</evidence>
<dbReference type="RefSeq" id="WP_104231397.1">
    <property type="nucleotide sequence ID" value="NZ_PSNW01000009.1"/>
</dbReference>
<protein>
    <recommendedName>
        <fullName evidence="4">DUF2970 domain-containing protein</fullName>
    </recommendedName>
</protein>
<gene>
    <name evidence="2" type="ORF">C3942_16170</name>
</gene>
<organism evidence="2 3">
    <name type="scientific">Solimonas fluminis</name>
    <dbReference type="NCBI Taxonomy" id="2086571"/>
    <lineage>
        <taxon>Bacteria</taxon>
        <taxon>Pseudomonadati</taxon>
        <taxon>Pseudomonadota</taxon>
        <taxon>Gammaproteobacteria</taxon>
        <taxon>Nevskiales</taxon>
        <taxon>Nevskiaceae</taxon>
        <taxon>Solimonas</taxon>
    </lineage>
</organism>
<sequence length="78" mass="8254">MQTASGPDGQPGGKPPSLWQTIASVAASFFGVQSSKNRQRDFTKGKPLHFIAVGLGMTLAFILVVWIAVRLALRSAGL</sequence>
<name>A0A2S5TD93_9GAMM</name>
<reference evidence="2 3" key="1">
    <citation type="submission" date="2018-02" db="EMBL/GenBank/DDBJ databases">
        <title>Genome sequencing of Solimonas sp. HR-BB.</title>
        <authorList>
            <person name="Lee Y."/>
            <person name="Jeon C.O."/>
        </authorList>
    </citation>
    <scope>NUCLEOTIDE SEQUENCE [LARGE SCALE GENOMIC DNA]</scope>
    <source>
        <strain evidence="2 3">HR-BB</strain>
    </source>
</reference>
<evidence type="ECO:0000256" key="1">
    <source>
        <dbReference type="SAM" id="Phobius"/>
    </source>
</evidence>
<dbReference type="AlphaFoldDB" id="A0A2S5TD93"/>
<keyword evidence="1" id="KW-1133">Transmembrane helix</keyword>
<dbReference type="Pfam" id="PF11174">
    <property type="entry name" value="DUF2970"/>
    <property type="match status" value="1"/>
</dbReference>
<evidence type="ECO:0000313" key="2">
    <source>
        <dbReference type="EMBL" id="PPE72953.1"/>
    </source>
</evidence>
<comment type="caution">
    <text evidence="2">The sequence shown here is derived from an EMBL/GenBank/DDBJ whole genome shotgun (WGS) entry which is preliminary data.</text>
</comment>
<dbReference type="OrthoDB" id="5625885at2"/>
<evidence type="ECO:0008006" key="4">
    <source>
        <dbReference type="Google" id="ProtNLM"/>
    </source>
</evidence>
<dbReference type="Proteomes" id="UP000238220">
    <property type="component" value="Unassembled WGS sequence"/>
</dbReference>
<proteinExistence type="predicted"/>
<accession>A0A2S5TD93</accession>